<reference evidence="4 5" key="2">
    <citation type="submission" date="2019-05" db="EMBL/GenBank/DDBJ databases">
        <authorList>
            <person name="Lianzixin W."/>
        </authorList>
    </citation>
    <scope>NUCLEOTIDE SEQUENCE [LARGE SCALE GENOMIC DNA]</scope>
    <source>
        <strain evidence="4 5">EC11</strain>
    </source>
</reference>
<feature type="domain" description="Protein FecR C-terminal" evidence="3">
    <location>
        <begin position="319"/>
        <end position="385"/>
    </location>
</feature>
<proteinExistence type="predicted"/>
<comment type="caution">
    <text evidence="4">The sequence shown here is derived from an EMBL/GenBank/DDBJ whole genome shotgun (WGS) entry which is preliminary data.</text>
</comment>
<dbReference type="InterPro" id="IPR012373">
    <property type="entry name" value="Ferrdict_sens_TM"/>
</dbReference>
<dbReference type="InterPro" id="IPR006860">
    <property type="entry name" value="FecR"/>
</dbReference>
<sequence length="387" mass="44090">MINNTMTIFNKIITLSKQIASSLLEDKGFSVLEKSELFDKVNKEYIIKNLTDESLIKRRLRLINQVNKKKDWKKVKSKIDVPVRSIYWKYAVAALLLIGGVITLFINQPGDIQRFNDPVIVNNKILPGEGKAVLTLETGEVIVLGKGVDIKTENASSNGKELIYNNDPSEKLTYNFLTVPRGGQFQLTLSDGTKIWLNSESQLKYPVSFNNTQSRQVELVYGEAYFDVSSSTKHNGLNFKVNHNKQEVKVLGTEFNIKAYKDESNIYTTLVEGEVAVSVRGINKVIKPGEQSNFNSILNTIEVSNVDVFREVGWKYGAFSFKHKPLKEIMVVLSRWYDMEVIFENKRYENVTFNGTLYKNQSIEEVLMLIKGSINSYEINNKTLILK</sequence>
<keyword evidence="1" id="KW-0472">Membrane</keyword>
<evidence type="ECO:0000313" key="4">
    <source>
        <dbReference type="EMBL" id="NHN25300.1"/>
    </source>
</evidence>
<evidence type="ECO:0000256" key="1">
    <source>
        <dbReference type="SAM" id="Phobius"/>
    </source>
</evidence>
<accession>A0ABX0IQG2</accession>
<dbReference type="Gene3D" id="3.55.50.30">
    <property type="match status" value="1"/>
</dbReference>
<dbReference type="Gene3D" id="2.60.120.1440">
    <property type="match status" value="1"/>
</dbReference>
<evidence type="ECO:0000259" key="3">
    <source>
        <dbReference type="Pfam" id="PF16344"/>
    </source>
</evidence>
<dbReference type="PANTHER" id="PTHR30273:SF2">
    <property type="entry name" value="PROTEIN FECR"/>
    <property type="match status" value="1"/>
</dbReference>
<dbReference type="Pfam" id="PF16344">
    <property type="entry name" value="FecR_C"/>
    <property type="match status" value="1"/>
</dbReference>
<reference evidence="5" key="1">
    <citation type="submission" date="2019-05" db="EMBL/GenBank/DDBJ databases">
        <title>Flavobacterium profundi sp. nov., isolated from a deep-sea seamount.</title>
        <authorList>
            <person name="Zhang D.-C."/>
        </authorList>
    </citation>
    <scope>NUCLEOTIDE SEQUENCE [LARGE SCALE GENOMIC DNA]</scope>
    <source>
        <strain evidence="5">EC11</strain>
    </source>
</reference>
<dbReference type="RefSeq" id="WP_140961327.1">
    <property type="nucleotide sequence ID" value="NZ_VEVQ02000003.1"/>
</dbReference>
<protein>
    <submittedName>
        <fullName evidence="4">FecR family protein</fullName>
    </submittedName>
</protein>
<dbReference type="InterPro" id="IPR032508">
    <property type="entry name" value="FecR_C"/>
</dbReference>
<keyword evidence="1" id="KW-1133">Transmembrane helix</keyword>
<organism evidence="4 5">
    <name type="scientific">Flavobacterium jejuense</name>
    <dbReference type="NCBI Taxonomy" id="1544455"/>
    <lineage>
        <taxon>Bacteria</taxon>
        <taxon>Pseudomonadati</taxon>
        <taxon>Bacteroidota</taxon>
        <taxon>Flavobacteriia</taxon>
        <taxon>Flavobacteriales</taxon>
        <taxon>Flavobacteriaceae</taxon>
        <taxon>Flavobacterium</taxon>
    </lineage>
</organism>
<evidence type="ECO:0000259" key="2">
    <source>
        <dbReference type="Pfam" id="PF04773"/>
    </source>
</evidence>
<keyword evidence="5" id="KW-1185">Reference proteome</keyword>
<evidence type="ECO:0000313" key="5">
    <source>
        <dbReference type="Proteomes" id="UP000817854"/>
    </source>
</evidence>
<gene>
    <name evidence="4" type="ORF">FIA58_006380</name>
</gene>
<reference evidence="4 5" key="3">
    <citation type="submission" date="2020-02" db="EMBL/GenBank/DDBJ databases">
        <title>Flavobacterium profundi sp. nov., isolated from a deep-sea seamount.</title>
        <authorList>
            <person name="Zhang D.-C."/>
        </authorList>
    </citation>
    <scope>NUCLEOTIDE SEQUENCE [LARGE SCALE GENOMIC DNA]</scope>
    <source>
        <strain evidence="4 5">EC11</strain>
    </source>
</reference>
<name>A0ABX0IQG2_9FLAO</name>
<keyword evidence="1" id="KW-0812">Transmembrane</keyword>
<feature type="domain" description="FecR protein" evidence="2">
    <location>
        <begin position="179"/>
        <end position="275"/>
    </location>
</feature>
<dbReference type="PANTHER" id="PTHR30273">
    <property type="entry name" value="PERIPLASMIC SIGNAL SENSOR AND SIGMA FACTOR ACTIVATOR FECR-RELATED"/>
    <property type="match status" value="1"/>
</dbReference>
<feature type="transmembrane region" description="Helical" evidence="1">
    <location>
        <begin position="86"/>
        <end position="106"/>
    </location>
</feature>
<dbReference type="EMBL" id="VEVQ02000003">
    <property type="protein sequence ID" value="NHN25300.1"/>
    <property type="molecule type" value="Genomic_DNA"/>
</dbReference>
<dbReference type="Proteomes" id="UP000817854">
    <property type="component" value="Unassembled WGS sequence"/>
</dbReference>
<dbReference type="Pfam" id="PF04773">
    <property type="entry name" value="FecR"/>
    <property type="match status" value="1"/>
</dbReference>